<dbReference type="SUPFAM" id="SSF53335">
    <property type="entry name" value="S-adenosyl-L-methionine-dependent methyltransferases"/>
    <property type="match status" value="1"/>
</dbReference>
<evidence type="ECO:0000313" key="1">
    <source>
        <dbReference type="EMBL" id="TDQ08440.1"/>
    </source>
</evidence>
<dbReference type="Proteomes" id="UP000295620">
    <property type="component" value="Unassembled WGS sequence"/>
</dbReference>
<evidence type="ECO:0000313" key="2">
    <source>
        <dbReference type="Proteomes" id="UP000295620"/>
    </source>
</evidence>
<organism evidence="1 2">
    <name type="scientific">Pedobacter metabolipauper</name>
    <dbReference type="NCBI Taxonomy" id="425513"/>
    <lineage>
        <taxon>Bacteria</taxon>
        <taxon>Pseudomonadati</taxon>
        <taxon>Bacteroidota</taxon>
        <taxon>Sphingobacteriia</taxon>
        <taxon>Sphingobacteriales</taxon>
        <taxon>Sphingobacteriaceae</taxon>
        <taxon>Pedobacter</taxon>
    </lineage>
</organism>
<evidence type="ECO:0008006" key="3">
    <source>
        <dbReference type="Google" id="ProtNLM"/>
    </source>
</evidence>
<dbReference type="EMBL" id="SNYC01000005">
    <property type="protein sequence ID" value="TDQ08440.1"/>
    <property type="molecule type" value="Genomic_DNA"/>
</dbReference>
<sequence>MKENDQNDNLDHSQNAAIFTKVYQENYWGGKKGEYYSGCGSHSRFIPGYARTIAEFIIKNNIRSIVEAGCGDFHVSSQILSLLHEQEYGYNYLGYDVVAPLIIRNTASFGSQCVKFQFKDACKDDIAAGDLLLVRQVMQHLNNHSILQLLQKFHHYKFVIFSEHQASAKYEEMIVPNLDIQTGAHIRLSFNSGVYLEKEPFNCKIDSLLHTINEEIGGLEAGINTYVIKN</sequence>
<protein>
    <recommendedName>
        <fullName evidence="3">Methyltransferase family protein</fullName>
    </recommendedName>
</protein>
<proteinExistence type="predicted"/>
<dbReference type="OrthoDB" id="20930at2"/>
<gene>
    <name evidence="1" type="ORF">ATK78_2954</name>
</gene>
<dbReference type="AlphaFoldDB" id="A0A4R6SUN4"/>
<comment type="caution">
    <text evidence="1">The sequence shown here is derived from an EMBL/GenBank/DDBJ whole genome shotgun (WGS) entry which is preliminary data.</text>
</comment>
<accession>A0A4R6SUN4</accession>
<keyword evidence="2" id="KW-1185">Reference proteome</keyword>
<dbReference type="InterPro" id="IPR029063">
    <property type="entry name" value="SAM-dependent_MTases_sf"/>
</dbReference>
<dbReference type="RefSeq" id="WP_133576809.1">
    <property type="nucleotide sequence ID" value="NZ_SNYC01000005.1"/>
</dbReference>
<reference evidence="1 2" key="1">
    <citation type="submission" date="2019-03" db="EMBL/GenBank/DDBJ databases">
        <title>Genomic Encyclopedia of Archaeal and Bacterial Type Strains, Phase II (KMG-II): from individual species to whole genera.</title>
        <authorList>
            <person name="Goeker M."/>
        </authorList>
    </citation>
    <scope>NUCLEOTIDE SEQUENCE [LARGE SCALE GENOMIC DNA]</scope>
    <source>
        <strain evidence="1 2">DSM 19035</strain>
    </source>
</reference>
<dbReference type="Gene3D" id="3.40.50.150">
    <property type="entry name" value="Vaccinia Virus protein VP39"/>
    <property type="match status" value="1"/>
</dbReference>
<name>A0A4R6SUN4_9SPHI</name>